<keyword evidence="2" id="KW-1185">Reference proteome</keyword>
<name>A0ACC1MQZ6_9HYPO</name>
<evidence type="ECO:0000313" key="1">
    <source>
        <dbReference type="EMBL" id="KAJ2969432.1"/>
    </source>
</evidence>
<evidence type="ECO:0000313" key="2">
    <source>
        <dbReference type="Proteomes" id="UP001143910"/>
    </source>
</evidence>
<reference evidence="1" key="1">
    <citation type="submission" date="2022-08" db="EMBL/GenBank/DDBJ databases">
        <title>Genome Sequence of Lecanicillium fungicola.</title>
        <authorList>
            <person name="Buettner E."/>
        </authorList>
    </citation>
    <scope>NUCLEOTIDE SEQUENCE</scope>
    <source>
        <strain evidence="1">Babe33</strain>
    </source>
</reference>
<proteinExistence type="predicted"/>
<comment type="caution">
    <text evidence="1">The sequence shown here is derived from an EMBL/GenBank/DDBJ whole genome shotgun (WGS) entry which is preliminary data.</text>
</comment>
<accession>A0ACC1MQZ6</accession>
<protein>
    <submittedName>
        <fullName evidence="1">Uncharacterized protein</fullName>
    </submittedName>
</protein>
<gene>
    <name evidence="1" type="ORF">NQ176_g8666</name>
</gene>
<dbReference type="Proteomes" id="UP001143910">
    <property type="component" value="Unassembled WGS sequence"/>
</dbReference>
<sequence>MYLAVRDDNISDLSRLLSADVSAAIPIKSINQLFHRACAAGRAEAAKLLLRKGVYIDSLDVDSNTPLCYAIMREDEAMVRFLVEQGASVGMTTHGDPGGTAYPDQNEVCSELQFRTCGVSTHLWPNLFYQAVSQGNQAIINILVRQIEASDAQDGNYIASLFTVVRDGRESIVRQLLDLGVNVEGCSCFSITPLTEAAKNGHVNIVRLLLGRSAQAEGRAGDSISPLTAAIQSGHESIVRMLLDSGATVEVSNSCFAAVLPVAIQRGHESISSLLLDRGAYPKGSGSFCLAPIPAAVHARSESILRLLLDHCVTLGAGQRASDGETHLQAAVDASNVTSVQNLSQEQGSTIHFEQVVIHQAYFGEKDYRMIEFLSKGLALPNRYILSVTCEQLLGMTASPRFTLSKC</sequence>
<organism evidence="1 2">
    <name type="scientific">Zarea fungicola</name>
    <dbReference type="NCBI Taxonomy" id="93591"/>
    <lineage>
        <taxon>Eukaryota</taxon>
        <taxon>Fungi</taxon>
        <taxon>Dikarya</taxon>
        <taxon>Ascomycota</taxon>
        <taxon>Pezizomycotina</taxon>
        <taxon>Sordariomycetes</taxon>
        <taxon>Hypocreomycetidae</taxon>
        <taxon>Hypocreales</taxon>
        <taxon>Cordycipitaceae</taxon>
        <taxon>Zarea</taxon>
    </lineage>
</organism>
<dbReference type="EMBL" id="JANJQO010001745">
    <property type="protein sequence ID" value="KAJ2969432.1"/>
    <property type="molecule type" value="Genomic_DNA"/>
</dbReference>